<name>A0ACC1T8C7_9APHY</name>
<sequence length="303" mass="34740">MSSLSLYLQVLANLPKILDESYISAACFTLAMWDHTLTFSDELTYIWRAKFNLTTLSFILNRYSTHFGLGFLVWFVSPKHFYTFSRIEKLNDIDSCTRYLVLAAVLVLGSHAITNVAIALRVYNLWERSKYPTIVIWGGLATVYTLVTIFSILTVQFIHANAFNEQLKICFLTRTNWSIIAALIALFVSDIFMLIMMIFNVLAQPYRHNSDVLNRFRRDGVIGFALLTVLRLLGIGLTVSLPPAAMFIPHVIQWAVNSICLSRLILRTEKLKIEIARGRVGLYRDDHELIVATDTNRLKSEWY</sequence>
<evidence type="ECO:0000313" key="1">
    <source>
        <dbReference type="EMBL" id="KAJ3555506.1"/>
    </source>
</evidence>
<comment type="caution">
    <text evidence="1">The sequence shown here is derived from an EMBL/GenBank/DDBJ whole genome shotgun (WGS) entry which is preliminary data.</text>
</comment>
<evidence type="ECO:0000313" key="2">
    <source>
        <dbReference type="Proteomes" id="UP001148662"/>
    </source>
</evidence>
<keyword evidence="2" id="KW-1185">Reference proteome</keyword>
<reference evidence="1" key="1">
    <citation type="submission" date="2022-07" db="EMBL/GenBank/DDBJ databases">
        <title>Genome Sequence of Phlebia brevispora.</title>
        <authorList>
            <person name="Buettner E."/>
        </authorList>
    </citation>
    <scope>NUCLEOTIDE SEQUENCE</scope>
    <source>
        <strain evidence="1">MPL23</strain>
    </source>
</reference>
<proteinExistence type="predicted"/>
<organism evidence="1 2">
    <name type="scientific">Phlebia brevispora</name>
    <dbReference type="NCBI Taxonomy" id="194682"/>
    <lineage>
        <taxon>Eukaryota</taxon>
        <taxon>Fungi</taxon>
        <taxon>Dikarya</taxon>
        <taxon>Basidiomycota</taxon>
        <taxon>Agaricomycotina</taxon>
        <taxon>Agaricomycetes</taxon>
        <taxon>Polyporales</taxon>
        <taxon>Meruliaceae</taxon>
        <taxon>Phlebia</taxon>
    </lineage>
</organism>
<dbReference type="Proteomes" id="UP001148662">
    <property type="component" value="Unassembled WGS sequence"/>
</dbReference>
<accession>A0ACC1T8C7</accession>
<protein>
    <submittedName>
        <fullName evidence="1">Uncharacterized protein</fullName>
    </submittedName>
</protein>
<dbReference type="EMBL" id="JANHOG010000325">
    <property type="protein sequence ID" value="KAJ3555506.1"/>
    <property type="molecule type" value="Genomic_DNA"/>
</dbReference>
<gene>
    <name evidence="1" type="ORF">NM688_g2537</name>
</gene>